<comment type="caution">
    <text evidence="2">The sequence shown here is derived from an EMBL/GenBank/DDBJ whole genome shotgun (WGS) entry which is preliminary data.</text>
</comment>
<feature type="region of interest" description="Disordered" evidence="1">
    <location>
        <begin position="50"/>
        <end position="69"/>
    </location>
</feature>
<protein>
    <recommendedName>
        <fullName evidence="4">DUF3331 domain-containing protein</fullName>
    </recommendedName>
</protein>
<dbReference type="RefSeq" id="WP_228883068.1">
    <property type="nucleotide sequence ID" value="NZ_CAJQYX010000015.1"/>
</dbReference>
<evidence type="ECO:0000256" key="1">
    <source>
        <dbReference type="SAM" id="MobiDB-lite"/>
    </source>
</evidence>
<sequence>MNVQDFPSQNDSRTRTSPCRAMPAGAWVRDPWVQTLSLLDALCAAPVDESVPERRTRQPDGGYRARAARREQTSCRDAVPPVITVLERLSTTTVVLCWRSTTCHYGDQVWVQGVARNSGQCAISGVPIRRGDAVYRPRNRGRRVPVNVSAMIRASAFA</sequence>
<dbReference type="AlphaFoldDB" id="A0A9N8S259"/>
<keyword evidence="3" id="KW-1185">Reference proteome</keyword>
<accession>A0A9N8S259</accession>
<evidence type="ECO:0008006" key="4">
    <source>
        <dbReference type="Google" id="ProtNLM"/>
    </source>
</evidence>
<dbReference type="Pfam" id="PF11811">
    <property type="entry name" value="DUF3331"/>
    <property type="match status" value="1"/>
</dbReference>
<dbReference type="InterPro" id="IPR021769">
    <property type="entry name" value="DUF3331"/>
</dbReference>
<evidence type="ECO:0000313" key="2">
    <source>
        <dbReference type="EMBL" id="CAG4922452.1"/>
    </source>
</evidence>
<organism evidence="2 3">
    <name type="scientific">Paraburkholderia saeva</name>
    <dbReference type="NCBI Taxonomy" id="2777537"/>
    <lineage>
        <taxon>Bacteria</taxon>
        <taxon>Pseudomonadati</taxon>
        <taxon>Pseudomonadota</taxon>
        <taxon>Betaproteobacteria</taxon>
        <taxon>Burkholderiales</taxon>
        <taxon>Burkholderiaceae</taxon>
        <taxon>Paraburkholderia</taxon>
    </lineage>
</organism>
<dbReference type="EMBL" id="CAJQZC010000013">
    <property type="protein sequence ID" value="CAG4922452.1"/>
    <property type="molecule type" value="Genomic_DNA"/>
</dbReference>
<dbReference type="Proteomes" id="UP000789704">
    <property type="component" value="Unassembled WGS sequence"/>
</dbReference>
<gene>
    <name evidence="2" type="ORF">LMG31841_05191</name>
</gene>
<name>A0A9N8S259_9BURK</name>
<proteinExistence type="predicted"/>
<reference evidence="2" key="1">
    <citation type="submission" date="2021-04" db="EMBL/GenBank/DDBJ databases">
        <authorList>
            <person name="Vanwijnsberghe S."/>
        </authorList>
    </citation>
    <scope>NUCLEOTIDE SEQUENCE</scope>
    <source>
        <strain evidence="2">LMG 31841</strain>
    </source>
</reference>
<evidence type="ECO:0000313" key="3">
    <source>
        <dbReference type="Proteomes" id="UP000789704"/>
    </source>
</evidence>